<evidence type="ECO:0000313" key="1">
    <source>
        <dbReference type="EMBL" id="GBP91434.1"/>
    </source>
</evidence>
<name>A0A4C1ZWJ8_EUMVA</name>
<reference evidence="1 2" key="1">
    <citation type="journal article" date="2019" name="Commun. Biol.">
        <title>The bagworm genome reveals a unique fibroin gene that provides high tensile strength.</title>
        <authorList>
            <person name="Kono N."/>
            <person name="Nakamura H."/>
            <person name="Ohtoshi R."/>
            <person name="Tomita M."/>
            <person name="Numata K."/>
            <person name="Arakawa K."/>
        </authorList>
    </citation>
    <scope>NUCLEOTIDE SEQUENCE [LARGE SCALE GENOMIC DNA]</scope>
</reference>
<protein>
    <submittedName>
        <fullName evidence="1">Uncharacterized protein</fullName>
    </submittedName>
</protein>
<sequence>MRHKPRKIIATFIDVVQCRHHALSRPLGLRWPLATVVADSRRRRQRDRRLDVLSEARMALSIRSESKFVG</sequence>
<comment type="caution">
    <text evidence="1">The sequence shown here is derived from an EMBL/GenBank/DDBJ whole genome shotgun (WGS) entry which is preliminary data.</text>
</comment>
<dbReference type="Proteomes" id="UP000299102">
    <property type="component" value="Unassembled WGS sequence"/>
</dbReference>
<dbReference type="EMBL" id="BGZK01002170">
    <property type="protein sequence ID" value="GBP91434.1"/>
    <property type="molecule type" value="Genomic_DNA"/>
</dbReference>
<proteinExistence type="predicted"/>
<accession>A0A4C1ZWJ8</accession>
<evidence type="ECO:0000313" key="2">
    <source>
        <dbReference type="Proteomes" id="UP000299102"/>
    </source>
</evidence>
<organism evidence="1 2">
    <name type="scientific">Eumeta variegata</name>
    <name type="common">Bagworm moth</name>
    <name type="synonym">Eumeta japonica</name>
    <dbReference type="NCBI Taxonomy" id="151549"/>
    <lineage>
        <taxon>Eukaryota</taxon>
        <taxon>Metazoa</taxon>
        <taxon>Ecdysozoa</taxon>
        <taxon>Arthropoda</taxon>
        <taxon>Hexapoda</taxon>
        <taxon>Insecta</taxon>
        <taxon>Pterygota</taxon>
        <taxon>Neoptera</taxon>
        <taxon>Endopterygota</taxon>
        <taxon>Lepidoptera</taxon>
        <taxon>Glossata</taxon>
        <taxon>Ditrysia</taxon>
        <taxon>Tineoidea</taxon>
        <taxon>Psychidae</taxon>
        <taxon>Oiketicinae</taxon>
        <taxon>Eumeta</taxon>
    </lineage>
</organism>
<gene>
    <name evidence="1" type="ORF">EVAR_56553_1</name>
</gene>
<dbReference type="AlphaFoldDB" id="A0A4C1ZWJ8"/>
<keyword evidence="2" id="KW-1185">Reference proteome</keyword>